<keyword evidence="19" id="KW-1185">Reference proteome</keyword>
<comment type="similarity">
    <text evidence="12 14">Belongs to the TonB-dependent receptor family.</text>
</comment>
<evidence type="ECO:0000256" key="3">
    <source>
        <dbReference type="ARBA" id="ARBA00022452"/>
    </source>
</evidence>
<dbReference type="PROSITE" id="PS52016">
    <property type="entry name" value="TONB_DEPENDENT_REC_3"/>
    <property type="match status" value="1"/>
</dbReference>
<keyword evidence="11 12" id="KW-0998">Cell outer membrane</keyword>
<dbReference type="InterPro" id="IPR039426">
    <property type="entry name" value="TonB-dep_rcpt-like"/>
</dbReference>
<sequence>MARPRLDLGLLVFCCGLGYGHLLIADPLAKHAPSIETITVTATRSEQDLSSIPASISIVDQAQLDQISAVHISEALATVPGVWITRGNGQEHLTAIRSPVLTGAGSCGAFAVTEEGVPVRATGFCNVNQLFDLNYEQAQQIDVLRGPGTVLFGSDAQHGVINVISAAASDGPNHTLGLEAGANDYARLKLGFNRQEGEHGLGLRFNAAHDGGYKDDSGFDQQKLSLRHDYATTQLKASTLLSVNNLNQETAGYVSGADAYKDKSRQRENPNPEAFRDSQSARLQSRIDIPLGNAKRHATDQTNIDANSNLNNNVNNNASILRLTPYARYTDMTFMMHFLPGTPVEQNGHKSLGLQTLYLTALSDDLDLTAGLDTEYTHAWLTQSQVGGFSSFPAGKQYDYTVQALLAAAFTALEYRIDDATLVTGGLRYEYLGYDYNNKMISGDSAEDGSLCINNFTGAVGCRYTRPEDSKDAFKNFSTNLALLRDLTEQHRFFIRLAEGNRAPQATEMYRLQNGQMHAELQAEEILSAELGLGGQFDNLSYNITAFRMAKDNVIFQSADRLNLGNGKTDHLGTEYELHWQVSEQWRLSFSGTLAQHHYQSNVSAPGTSNELKTKGNTIVSAPKHMHSLRLNWLLSNASTLELEWLAMGSYYTNLENTHRYDGHNLVNARFTHRVHNGLSFGLRVKNLTDNRYAERADFSSFDGDRYFIGEPRSLFASLELTY</sequence>
<evidence type="ECO:0000256" key="7">
    <source>
        <dbReference type="ARBA" id="ARBA00023004"/>
    </source>
</evidence>
<dbReference type="Gene3D" id="2.40.170.20">
    <property type="entry name" value="TonB-dependent receptor, beta-barrel domain"/>
    <property type="match status" value="1"/>
</dbReference>
<keyword evidence="5 12" id="KW-0812">Transmembrane</keyword>
<keyword evidence="9 13" id="KW-0798">TonB box</keyword>
<evidence type="ECO:0000313" key="18">
    <source>
        <dbReference type="EMBL" id="MFC4361641.1"/>
    </source>
</evidence>
<evidence type="ECO:0000256" key="9">
    <source>
        <dbReference type="ARBA" id="ARBA00023077"/>
    </source>
</evidence>
<keyword evidence="3 12" id="KW-1134">Transmembrane beta strand</keyword>
<keyword evidence="4" id="KW-0410">Iron transport</keyword>
<evidence type="ECO:0000256" key="6">
    <source>
        <dbReference type="ARBA" id="ARBA00022729"/>
    </source>
</evidence>
<keyword evidence="10 12" id="KW-0472">Membrane</keyword>
<evidence type="ECO:0000256" key="15">
    <source>
        <dbReference type="SAM" id="MobiDB-lite"/>
    </source>
</evidence>
<gene>
    <name evidence="18" type="ORF">ACFOX3_04960</name>
</gene>
<dbReference type="Pfam" id="PF07715">
    <property type="entry name" value="Plug"/>
    <property type="match status" value="1"/>
</dbReference>
<dbReference type="InterPro" id="IPR012910">
    <property type="entry name" value="Plug_dom"/>
</dbReference>
<evidence type="ECO:0000259" key="16">
    <source>
        <dbReference type="Pfam" id="PF00593"/>
    </source>
</evidence>
<keyword evidence="18" id="KW-0675">Receptor</keyword>
<reference evidence="19" key="1">
    <citation type="journal article" date="2019" name="Int. J. Syst. Evol. Microbiol.">
        <title>The Global Catalogue of Microorganisms (GCM) 10K type strain sequencing project: providing services to taxonomists for standard genome sequencing and annotation.</title>
        <authorList>
            <consortium name="The Broad Institute Genomics Platform"/>
            <consortium name="The Broad Institute Genome Sequencing Center for Infectious Disease"/>
            <person name="Wu L."/>
            <person name="Ma J."/>
        </authorList>
    </citation>
    <scope>NUCLEOTIDE SEQUENCE [LARGE SCALE GENOMIC DNA]</scope>
    <source>
        <strain evidence="19">CECT 8570</strain>
    </source>
</reference>
<dbReference type="Pfam" id="PF00593">
    <property type="entry name" value="TonB_dep_Rec_b-barrel"/>
    <property type="match status" value="1"/>
</dbReference>
<feature type="short sequence motif" description="TonB box" evidence="13">
    <location>
        <begin position="37"/>
        <end position="43"/>
    </location>
</feature>
<proteinExistence type="inferred from homology"/>
<dbReference type="InterPro" id="IPR036942">
    <property type="entry name" value="Beta-barrel_TonB_sf"/>
</dbReference>
<dbReference type="EMBL" id="JBHSCX010000003">
    <property type="protein sequence ID" value="MFC4361641.1"/>
    <property type="molecule type" value="Genomic_DNA"/>
</dbReference>
<feature type="domain" description="TonB-dependent receptor plug" evidence="17">
    <location>
        <begin position="49"/>
        <end position="160"/>
    </location>
</feature>
<dbReference type="RefSeq" id="WP_290259420.1">
    <property type="nucleotide sequence ID" value="NZ_JAUFQG010000004.1"/>
</dbReference>
<feature type="region of interest" description="Disordered" evidence="15">
    <location>
        <begin position="259"/>
        <end position="282"/>
    </location>
</feature>
<dbReference type="Gene3D" id="2.170.130.10">
    <property type="entry name" value="TonB-dependent receptor, plug domain"/>
    <property type="match status" value="1"/>
</dbReference>
<evidence type="ECO:0000256" key="12">
    <source>
        <dbReference type="PROSITE-ProRule" id="PRU01360"/>
    </source>
</evidence>
<comment type="subcellular location">
    <subcellularLocation>
        <location evidence="1 12">Cell outer membrane</location>
        <topology evidence="1 12">Multi-pass membrane protein</topology>
    </subcellularLocation>
</comment>
<name>A0ABV8V167_9GAMM</name>
<dbReference type="PANTHER" id="PTHR32552:SF68">
    <property type="entry name" value="FERRICHROME OUTER MEMBRANE TRANSPORTER_PHAGE RECEPTOR"/>
    <property type="match status" value="1"/>
</dbReference>
<keyword evidence="6" id="KW-0732">Signal</keyword>
<feature type="compositionally biased region" description="Basic and acidic residues" evidence="15">
    <location>
        <begin position="259"/>
        <end position="276"/>
    </location>
</feature>
<evidence type="ECO:0000256" key="11">
    <source>
        <dbReference type="ARBA" id="ARBA00023237"/>
    </source>
</evidence>
<dbReference type="PROSITE" id="PS00430">
    <property type="entry name" value="TONB_DEPENDENT_REC_1"/>
    <property type="match status" value="1"/>
</dbReference>
<dbReference type="InterPro" id="IPR010916">
    <property type="entry name" value="TonB_box_CS"/>
</dbReference>
<evidence type="ECO:0000256" key="2">
    <source>
        <dbReference type="ARBA" id="ARBA00022448"/>
    </source>
</evidence>
<protein>
    <submittedName>
        <fullName evidence="18">TonB-dependent receptor</fullName>
    </submittedName>
</protein>
<keyword evidence="8" id="KW-0406">Ion transport</keyword>
<evidence type="ECO:0000256" key="8">
    <source>
        <dbReference type="ARBA" id="ARBA00023065"/>
    </source>
</evidence>
<evidence type="ECO:0000256" key="10">
    <source>
        <dbReference type="ARBA" id="ARBA00023136"/>
    </source>
</evidence>
<dbReference type="InterPro" id="IPR037066">
    <property type="entry name" value="Plug_dom_sf"/>
</dbReference>
<dbReference type="Proteomes" id="UP001595840">
    <property type="component" value="Unassembled WGS sequence"/>
</dbReference>
<evidence type="ECO:0000256" key="14">
    <source>
        <dbReference type="RuleBase" id="RU003357"/>
    </source>
</evidence>
<evidence type="ECO:0000256" key="1">
    <source>
        <dbReference type="ARBA" id="ARBA00004571"/>
    </source>
</evidence>
<comment type="caution">
    <text evidence="18">The sequence shown here is derived from an EMBL/GenBank/DDBJ whole genome shotgun (WGS) entry which is preliminary data.</text>
</comment>
<evidence type="ECO:0000313" key="19">
    <source>
        <dbReference type="Proteomes" id="UP001595840"/>
    </source>
</evidence>
<keyword evidence="7" id="KW-0408">Iron</keyword>
<dbReference type="InterPro" id="IPR000531">
    <property type="entry name" value="Beta-barrel_TonB"/>
</dbReference>
<keyword evidence="2 12" id="KW-0813">Transport</keyword>
<dbReference type="PANTHER" id="PTHR32552">
    <property type="entry name" value="FERRICHROME IRON RECEPTOR-RELATED"/>
    <property type="match status" value="1"/>
</dbReference>
<feature type="domain" description="TonB-dependent receptor-like beta-barrel" evidence="16">
    <location>
        <begin position="264"/>
        <end position="688"/>
    </location>
</feature>
<evidence type="ECO:0000256" key="4">
    <source>
        <dbReference type="ARBA" id="ARBA00022496"/>
    </source>
</evidence>
<dbReference type="SUPFAM" id="SSF56935">
    <property type="entry name" value="Porins"/>
    <property type="match status" value="1"/>
</dbReference>
<evidence type="ECO:0000256" key="5">
    <source>
        <dbReference type="ARBA" id="ARBA00022692"/>
    </source>
</evidence>
<evidence type="ECO:0000256" key="13">
    <source>
        <dbReference type="PROSITE-ProRule" id="PRU10143"/>
    </source>
</evidence>
<accession>A0ABV8V167</accession>
<evidence type="ECO:0000259" key="17">
    <source>
        <dbReference type="Pfam" id="PF07715"/>
    </source>
</evidence>
<organism evidence="18 19">
    <name type="scientific">Simiduia curdlanivorans</name>
    <dbReference type="NCBI Taxonomy" id="1492769"/>
    <lineage>
        <taxon>Bacteria</taxon>
        <taxon>Pseudomonadati</taxon>
        <taxon>Pseudomonadota</taxon>
        <taxon>Gammaproteobacteria</taxon>
        <taxon>Cellvibrionales</taxon>
        <taxon>Cellvibrionaceae</taxon>
        <taxon>Simiduia</taxon>
    </lineage>
</organism>